<dbReference type="EMBL" id="OX459959">
    <property type="protein sequence ID" value="CAI9164430.1"/>
    <property type="molecule type" value="Genomic_DNA"/>
</dbReference>
<keyword evidence="3" id="KW-1185">Reference proteome</keyword>
<feature type="region of interest" description="Disordered" evidence="1">
    <location>
        <begin position="57"/>
        <end position="110"/>
    </location>
</feature>
<accession>A0ABN8YS57</accession>
<feature type="compositionally biased region" description="Polar residues" evidence="1">
    <location>
        <begin position="303"/>
        <end position="313"/>
    </location>
</feature>
<feature type="region of interest" description="Disordered" evidence="1">
    <location>
        <begin position="300"/>
        <end position="324"/>
    </location>
</feature>
<reference evidence="2" key="1">
    <citation type="submission" date="2023-04" db="EMBL/GenBank/DDBJ databases">
        <authorList>
            <consortium name="ELIXIR-Norway"/>
        </authorList>
    </citation>
    <scope>NUCLEOTIDE SEQUENCE [LARGE SCALE GENOMIC DNA]</scope>
</reference>
<name>A0ABN8YS57_RANTA</name>
<dbReference type="Proteomes" id="UP001176941">
    <property type="component" value="Chromosome 23"/>
</dbReference>
<protein>
    <submittedName>
        <fullName evidence="2">Uncharacterized protein</fullName>
    </submittedName>
</protein>
<evidence type="ECO:0000256" key="1">
    <source>
        <dbReference type="SAM" id="MobiDB-lite"/>
    </source>
</evidence>
<sequence length="428" mass="46402">MSVCLWKSRPRPGQKSTLYSVRLGSVVPRDPRQRPQLAGPWGIPQGTRLISLLLPGGQAQSRGKGTVSSCLLSMDREYRERKRTGSSDLKGNSEHENRNSQQSPPKVWLRTCRDSPGLAAVAVPKPGSGRKLENPNVDERLECLQSSQELDSKRKKNRATFFSIEREDTYHKLGAVGVKARPEAHAVSLPSSSPPGPCQLPLPSCVQPDEFGIQNLRLCRVEQCTLCPEQHVGVGGCSRIQYMSLDATKPGVLMLRGLNKNYNGVSHAGSADTEDVWSLTEVLRSARPFGGWRPLVPPPHGSSHVTPPSQPRCQTEAAPGGGGAWRRRSLAEAVPGGGGAWRRLRLAASWDPGRTLRHGPRCAPVGSVSCCRQVKGLQLPREKRALHLLVPKASLPPAYWLPLVLPVAVPGDPPGRAALCVSVEEDSL</sequence>
<gene>
    <name evidence="2" type="ORF">MRATA1EN1_LOCUS13392</name>
</gene>
<evidence type="ECO:0000313" key="3">
    <source>
        <dbReference type="Proteomes" id="UP001176941"/>
    </source>
</evidence>
<feature type="compositionally biased region" description="Polar residues" evidence="1">
    <location>
        <begin position="58"/>
        <end position="71"/>
    </location>
</feature>
<evidence type="ECO:0000313" key="2">
    <source>
        <dbReference type="EMBL" id="CAI9164430.1"/>
    </source>
</evidence>
<organism evidence="2 3">
    <name type="scientific">Rangifer tarandus platyrhynchus</name>
    <name type="common">Svalbard reindeer</name>
    <dbReference type="NCBI Taxonomy" id="3082113"/>
    <lineage>
        <taxon>Eukaryota</taxon>
        <taxon>Metazoa</taxon>
        <taxon>Chordata</taxon>
        <taxon>Craniata</taxon>
        <taxon>Vertebrata</taxon>
        <taxon>Euteleostomi</taxon>
        <taxon>Mammalia</taxon>
        <taxon>Eutheria</taxon>
        <taxon>Laurasiatheria</taxon>
        <taxon>Artiodactyla</taxon>
        <taxon>Ruminantia</taxon>
        <taxon>Pecora</taxon>
        <taxon>Cervidae</taxon>
        <taxon>Odocoileinae</taxon>
        <taxon>Rangifer</taxon>
    </lineage>
</organism>
<feature type="compositionally biased region" description="Basic and acidic residues" evidence="1">
    <location>
        <begin position="74"/>
        <end position="98"/>
    </location>
</feature>
<proteinExistence type="predicted"/>